<name>A0A0U1NQG7_9BACI</name>
<dbReference type="AlphaFoldDB" id="A0A0U1NQG7"/>
<dbReference type="Proteomes" id="UP000199087">
    <property type="component" value="Unassembled WGS sequence"/>
</dbReference>
<gene>
    <name evidence="1" type="ORF">BN000_00172</name>
</gene>
<sequence>MKMIEDYSFEENGIFYRVYYLENQRVKVLAKSENRAVIEKGKSLQDAQLKAKKRLLKMGFNGRQSFNRQGEEIMNKEKLIVHLLDMFNYHQGEADKFRDGKVEESQKHYETVANVYYKILEEVNSGKFNK</sequence>
<evidence type="ECO:0000313" key="2">
    <source>
        <dbReference type="Proteomes" id="UP000199087"/>
    </source>
</evidence>
<proteinExistence type="predicted"/>
<dbReference type="OrthoDB" id="9997307at2"/>
<evidence type="ECO:0000313" key="1">
    <source>
        <dbReference type="EMBL" id="CRK80291.1"/>
    </source>
</evidence>
<dbReference type="RefSeq" id="WP_090629603.1">
    <property type="nucleotide sequence ID" value="NZ_CVRB01000001.1"/>
</dbReference>
<dbReference type="STRING" id="1499688.BN000_00172"/>
<keyword evidence="2" id="KW-1185">Reference proteome</keyword>
<organism evidence="1 2">
    <name type="scientific">Neobacillus massiliamazoniensis</name>
    <dbReference type="NCBI Taxonomy" id="1499688"/>
    <lineage>
        <taxon>Bacteria</taxon>
        <taxon>Bacillati</taxon>
        <taxon>Bacillota</taxon>
        <taxon>Bacilli</taxon>
        <taxon>Bacillales</taxon>
        <taxon>Bacillaceae</taxon>
        <taxon>Neobacillus</taxon>
    </lineage>
</organism>
<reference evidence="2" key="1">
    <citation type="submission" date="2015-05" db="EMBL/GenBank/DDBJ databases">
        <authorList>
            <person name="Urmite Genomes"/>
        </authorList>
    </citation>
    <scope>NUCLEOTIDE SEQUENCE [LARGE SCALE GENOMIC DNA]</scope>
    <source>
        <strain evidence="2">LF1</strain>
    </source>
</reference>
<accession>A0A0U1NQG7</accession>
<protein>
    <submittedName>
        <fullName evidence="1">Uncharacterized protein</fullName>
    </submittedName>
</protein>
<dbReference type="EMBL" id="CVRB01000001">
    <property type="protein sequence ID" value="CRK80291.1"/>
    <property type="molecule type" value="Genomic_DNA"/>
</dbReference>